<dbReference type="STRING" id="913325.N799_01870"/>
<dbReference type="Proteomes" id="UP000029989">
    <property type="component" value="Unassembled WGS sequence"/>
</dbReference>
<dbReference type="eggNOG" id="ENOG5032DHI">
    <property type="taxonomic scope" value="Bacteria"/>
</dbReference>
<dbReference type="EMBL" id="AVPT01000007">
    <property type="protein sequence ID" value="KGM56925.1"/>
    <property type="molecule type" value="Genomic_DNA"/>
</dbReference>
<dbReference type="AlphaFoldDB" id="A0A0A0F329"/>
<feature type="chain" id="PRO_5001962809" description="DUF3108 domain-containing protein" evidence="1">
    <location>
        <begin position="18"/>
        <end position="253"/>
    </location>
</feature>
<dbReference type="InterPro" id="IPR021457">
    <property type="entry name" value="DUF3108"/>
</dbReference>
<proteinExistence type="predicted"/>
<evidence type="ECO:0000256" key="1">
    <source>
        <dbReference type="SAM" id="SignalP"/>
    </source>
</evidence>
<keyword evidence="3" id="KW-1185">Reference proteome</keyword>
<organism evidence="2 3">
    <name type="scientific">Lysobacter arseniciresistens ZS79</name>
    <dbReference type="NCBI Taxonomy" id="913325"/>
    <lineage>
        <taxon>Bacteria</taxon>
        <taxon>Pseudomonadati</taxon>
        <taxon>Pseudomonadota</taxon>
        <taxon>Gammaproteobacteria</taxon>
        <taxon>Lysobacterales</taxon>
        <taxon>Lysobacteraceae</taxon>
        <taxon>Novilysobacter</taxon>
    </lineage>
</organism>
<reference evidence="2 3" key="1">
    <citation type="journal article" date="2015" name="Stand. Genomic Sci.">
        <title>Genomic information of the arsenic-resistant bacterium Lysobacter arseniciresistens type strain ZS79(T) and comparison of Lysobacter draft genomes.</title>
        <authorList>
            <person name="Liu L."/>
            <person name="Zhang S."/>
            <person name="Luo M."/>
            <person name="Wang G."/>
        </authorList>
    </citation>
    <scope>NUCLEOTIDE SEQUENCE [LARGE SCALE GENOMIC DNA]</scope>
    <source>
        <strain evidence="2 3">ZS79</strain>
    </source>
</reference>
<gene>
    <name evidence="2" type="ORF">N799_01870</name>
</gene>
<dbReference type="Pfam" id="PF11306">
    <property type="entry name" value="DUF3108"/>
    <property type="match status" value="1"/>
</dbReference>
<comment type="caution">
    <text evidence="2">The sequence shown here is derived from an EMBL/GenBank/DDBJ whole genome shotgun (WGS) entry which is preliminary data.</text>
</comment>
<sequence length="253" mass="27989">MRLLAFALALLPFAAVAQEAQPVAAPAAGDIVEAPAPELEPFVASYLVYKGGKQLGEATMQLVRQQPPRWRVDLVMRGTRGLIGLAGINAEQSTVFYEAGETYRPLSQATVNKTVFTRKQTIGVYDWSSRSARWSGEVKEHRRGPIALQDGDMTGLLINLAVIRDAQPGATLQYRFVDDGRTRNHVYTVAEQLDSINVGGLGYKAMKATRAKDENEETVIWVAKNVPTPIRILQRENGEDTYDLRLVEYKGVE</sequence>
<keyword evidence="1" id="KW-0732">Signal</keyword>
<feature type="signal peptide" evidence="1">
    <location>
        <begin position="1"/>
        <end position="17"/>
    </location>
</feature>
<accession>A0A0A0F329</accession>
<evidence type="ECO:0000313" key="2">
    <source>
        <dbReference type="EMBL" id="KGM56925.1"/>
    </source>
</evidence>
<evidence type="ECO:0008006" key="4">
    <source>
        <dbReference type="Google" id="ProtNLM"/>
    </source>
</evidence>
<name>A0A0A0F329_9GAMM</name>
<evidence type="ECO:0000313" key="3">
    <source>
        <dbReference type="Proteomes" id="UP000029989"/>
    </source>
</evidence>
<protein>
    <recommendedName>
        <fullName evidence="4">DUF3108 domain-containing protein</fullName>
    </recommendedName>
</protein>